<dbReference type="Proteomes" id="UP001216150">
    <property type="component" value="Unassembled WGS sequence"/>
</dbReference>
<keyword evidence="3" id="KW-0560">Oxidoreductase</keyword>
<reference evidence="4 5" key="1">
    <citation type="journal article" date="2023" name="IMA Fungus">
        <title>Comparative genomic study of the Penicillium genus elucidates a diverse pangenome and 15 lateral gene transfer events.</title>
        <authorList>
            <person name="Petersen C."/>
            <person name="Sorensen T."/>
            <person name="Nielsen M.R."/>
            <person name="Sondergaard T.E."/>
            <person name="Sorensen J.L."/>
            <person name="Fitzpatrick D.A."/>
            <person name="Frisvad J.C."/>
            <person name="Nielsen K.L."/>
        </authorList>
    </citation>
    <scope>NUCLEOTIDE SEQUENCE [LARGE SCALE GENOMIC DNA]</scope>
    <source>
        <strain evidence="4 5">IBT 29057</strain>
    </source>
</reference>
<dbReference type="GO" id="GO:0016491">
    <property type="term" value="F:oxidoreductase activity"/>
    <property type="evidence" value="ECO:0007669"/>
    <property type="project" value="UniProtKB-KW"/>
</dbReference>
<dbReference type="PANTHER" id="PTHR23023">
    <property type="entry name" value="DIMETHYLANILINE MONOOXYGENASE"/>
    <property type="match status" value="1"/>
</dbReference>
<keyword evidence="5" id="KW-1185">Reference proteome</keyword>
<organism evidence="4 5">
    <name type="scientific">Penicillium hetheringtonii</name>
    <dbReference type="NCBI Taxonomy" id="911720"/>
    <lineage>
        <taxon>Eukaryota</taxon>
        <taxon>Fungi</taxon>
        <taxon>Dikarya</taxon>
        <taxon>Ascomycota</taxon>
        <taxon>Pezizomycotina</taxon>
        <taxon>Eurotiomycetes</taxon>
        <taxon>Eurotiomycetidae</taxon>
        <taxon>Eurotiales</taxon>
        <taxon>Aspergillaceae</taxon>
        <taxon>Penicillium</taxon>
    </lineage>
</organism>
<dbReference type="AlphaFoldDB" id="A0AAD6DGC1"/>
<proteinExistence type="predicted"/>
<protein>
    <submittedName>
        <fullName evidence="4">Uncharacterized protein</fullName>
    </submittedName>
</protein>
<dbReference type="SUPFAM" id="SSF51905">
    <property type="entry name" value="FAD/NAD(P)-binding domain"/>
    <property type="match status" value="1"/>
</dbReference>
<evidence type="ECO:0000256" key="3">
    <source>
        <dbReference type="ARBA" id="ARBA00023002"/>
    </source>
</evidence>
<gene>
    <name evidence="4" type="ORF">N7450_006697</name>
</gene>
<accession>A0AAD6DGC1</accession>
<sequence length="710" mass="79240">MERVVIVGAGLYGLIAAKTYLQIKGVYDTDEAADDATVYKEDIPSCFTEKRDRTEGDHEIPLLVIDSASDIGGTWAEERLYPNLLSQNSYGMYEFSDLPLTDVVPPDVDGPGKQFIAGWKINRYLHAWTEKWNLKGHIRLNWRVDNIQRLQNKAWELQISTSSGSLRQVSIRCDKLILATGLTSVPKFPHVDSPSTTNKAATVIHAKHVGEWARENLGYYPLPDSKHKKRSEELSSPQLRSVVIYGGAKSSFDLVHFFAGLHQHDAKVHLNTVQKEPIQVNWIIREGGTGPSWMAPPTSTLPNGEIVPSDKSASTRLPHHLNPFYPAIPKRIILHKSTGGWPWSLCIEGSWWARFIHGNPVGRWLVRRFWSSFDRDLATIAQYNDSPKMELLRPDHSVISCNSTIGIANQANLWETIRRPHVHVYRSAIKSVSVTDDGDEKGPTKGTRVVLSDGLCLDEIDLLVHATGYKPIVPIQFKPRSLRMRLGISEILDSEPAGGVESDKEDTRESTMAGINADIIRYIKYWELPDQKAKVKIEKALEGNGCDLTDCNVSSKLETSQVVPFRLFRRMVAPELVVEGDRSFAALGVICTSTIAVVAEVQALWIVAFLTGGLDDTKSRASDALRLRVLSRETMDQSIAEDVMLGIVSGSGLEAEAIHYNDVLMRDLGLNPYRLGGGRWRELTGVYEPSAYAGIVDEWREQTESPSRSK</sequence>
<dbReference type="Gene3D" id="3.50.50.60">
    <property type="entry name" value="FAD/NAD(P)-binding domain"/>
    <property type="match status" value="1"/>
</dbReference>
<comment type="caution">
    <text evidence="4">The sequence shown here is derived from an EMBL/GenBank/DDBJ whole genome shotgun (WGS) entry which is preliminary data.</text>
</comment>
<keyword evidence="1" id="KW-0285">Flavoprotein</keyword>
<keyword evidence="2" id="KW-0274">FAD</keyword>
<evidence type="ECO:0000313" key="5">
    <source>
        <dbReference type="Proteomes" id="UP001216150"/>
    </source>
</evidence>
<dbReference type="InterPro" id="IPR050346">
    <property type="entry name" value="FMO-like"/>
</dbReference>
<dbReference type="EMBL" id="JAQJAC010000006">
    <property type="protein sequence ID" value="KAJ5580396.1"/>
    <property type="molecule type" value="Genomic_DNA"/>
</dbReference>
<evidence type="ECO:0000256" key="1">
    <source>
        <dbReference type="ARBA" id="ARBA00022630"/>
    </source>
</evidence>
<dbReference type="InterPro" id="IPR036188">
    <property type="entry name" value="FAD/NAD-bd_sf"/>
</dbReference>
<evidence type="ECO:0000313" key="4">
    <source>
        <dbReference type="EMBL" id="KAJ5580396.1"/>
    </source>
</evidence>
<evidence type="ECO:0000256" key="2">
    <source>
        <dbReference type="ARBA" id="ARBA00022827"/>
    </source>
</evidence>
<name>A0AAD6DGC1_9EURO</name>